<keyword evidence="2" id="KW-1185">Reference proteome</keyword>
<organism evidence="1 2">
    <name type="scientific">Actinomadura livida</name>
    <dbReference type="NCBI Taxonomy" id="79909"/>
    <lineage>
        <taxon>Bacteria</taxon>
        <taxon>Bacillati</taxon>
        <taxon>Actinomycetota</taxon>
        <taxon>Actinomycetes</taxon>
        <taxon>Streptosporangiales</taxon>
        <taxon>Thermomonosporaceae</taxon>
        <taxon>Actinomadura</taxon>
    </lineage>
</organism>
<evidence type="ECO:0000313" key="2">
    <source>
        <dbReference type="Proteomes" id="UP001501427"/>
    </source>
</evidence>
<dbReference type="Proteomes" id="UP001501427">
    <property type="component" value="Unassembled WGS sequence"/>
</dbReference>
<reference evidence="1 2" key="1">
    <citation type="journal article" date="2019" name="Int. J. Syst. Evol. Microbiol.">
        <title>The Global Catalogue of Microorganisms (GCM) 10K type strain sequencing project: providing services to taxonomists for standard genome sequencing and annotation.</title>
        <authorList>
            <consortium name="The Broad Institute Genomics Platform"/>
            <consortium name="The Broad Institute Genome Sequencing Center for Infectious Disease"/>
            <person name="Wu L."/>
            <person name="Ma J."/>
        </authorList>
    </citation>
    <scope>NUCLEOTIDE SEQUENCE [LARGE SCALE GENOMIC DNA]</scope>
    <source>
        <strain evidence="1 2">JCM 10667</strain>
    </source>
</reference>
<evidence type="ECO:0000313" key="1">
    <source>
        <dbReference type="EMBL" id="GAA0594714.1"/>
    </source>
</evidence>
<sequence length="61" mass="6852">MLGSLQGADRPSDQKRPIRFRPDDSVRWVSVGIRCVADGVLGSCADWKINYEPSRHLLARV</sequence>
<dbReference type="EMBL" id="BAAAHD010000080">
    <property type="protein sequence ID" value="GAA0594714.1"/>
    <property type="molecule type" value="Genomic_DNA"/>
</dbReference>
<gene>
    <name evidence="1" type="ORF">GCM10009546_66160</name>
</gene>
<proteinExistence type="predicted"/>
<accession>A0ABN1FNS6</accession>
<name>A0ABN1FNS6_9ACTN</name>
<comment type="caution">
    <text evidence="1">The sequence shown here is derived from an EMBL/GenBank/DDBJ whole genome shotgun (WGS) entry which is preliminary data.</text>
</comment>
<protein>
    <submittedName>
        <fullName evidence="1">Uncharacterized protein</fullName>
    </submittedName>
</protein>